<reference evidence="3" key="1">
    <citation type="submission" date="2017-04" db="EMBL/GenBank/DDBJ databases">
        <title>Plasmodium gonderi genome.</title>
        <authorList>
            <person name="Arisue N."/>
            <person name="Honma H."/>
            <person name="Kawai S."/>
            <person name="Tougan T."/>
            <person name="Tanabe K."/>
            <person name="Horii T."/>
        </authorList>
    </citation>
    <scope>NUCLEOTIDE SEQUENCE [LARGE SCALE GENOMIC DNA]</scope>
    <source>
        <strain evidence="3">ATCC 30045</strain>
    </source>
</reference>
<feature type="transmembrane region" description="Helical" evidence="1">
    <location>
        <begin position="181"/>
        <end position="198"/>
    </location>
</feature>
<gene>
    <name evidence="2" type="ORF">PGO_002635</name>
</gene>
<keyword evidence="1" id="KW-0472">Membrane</keyword>
<name>A0A1Y1JX34_PLAGO</name>
<dbReference type="GeneID" id="39745182"/>
<dbReference type="RefSeq" id="XP_028546963.1">
    <property type="nucleotide sequence ID" value="XM_028691162.1"/>
</dbReference>
<keyword evidence="1" id="KW-0812">Transmembrane</keyword>
<dbReference type="AlphaFoldDB" id="A0A1Y1JX34"/>
<organism evidence="2 3">
    <name type="scientific">Plasmodium gonderi</name>
    <dbReference type="NCBI Taxonomy" id="77519"/>
    <lineage>
        <taxon>Eukaryota</taxon>
        <taxon>Sar</taxon>
        <taxon>Alveolata</taxon>
        <taxon>Apicomplexa</taxon>
        <taxon>Aconoidasida</taxon>
        <taxon>Haemosporida</taxon>
        <taxon>Plasmodiidae</taxon>
        <taxon>Plasmodium</taxon>
        <taxon>Plasmodium (Plasmodium)</taxon>
    </lineage>
</organism>
<dbReference type="Proteomes" id="UP000195521">
    <property type="component" value="Unassembled WGS sequence"/>
</dbReference>
<feature type="non-terminal residue" evidence="2">
    <location>
        <position position="1"/>
    </location>
</feature>
<evidence type="ECO:0000256" key="1">
    <source>
        <dbReference type="SAM" id="Phobius"/>
    </source>
</evidence>
<evidence type="ECO:0000313" key="3">
    <source>
        <dbReference type="Proteomes" id="UP000195521"/>
    </source>
</evidence>
<sequence>YVNYWIKMNDDEVLIWTHDTPLSKYLKDFAMYYISVPNNMKFTCQIEDINNEIFEKKVKLYKMYDYYTSLVYSITTDPSVCVYVEKIIKLYDELLSTIENNQDDSLRVKLNNFRCLLDNSKFSSNNKCGKKFSDLNEHYRSINYQQDCNTLKQSRQVDDQFILQKENIVNTLPAYNTSKKVIIITVLVIIAIVATFLYL</sequence>
<evidence type="ECO:0000313" key="2">
    <source>
        <dbReference type="EMBL" id="GAW84374.1"/>
    </source>
</evidence>
<keyword evidence="1" id="KW-1133">Transmembrane helix</keyword>
<keyword evidence="3" id="KW-1185">Reference proteome</keyword>
<dbReference type="EMBL" id="BDQF01000278">
    <property type="protein sequence ID" value="GAW84374.1"/>
    <property type="molecule type" value="Genomic_DNA"/>
</dbReference>
<comment type="caution">
    <text evidence="2">The sequence shown here is derived from an EMBL/GenBank/DDBJ whole genome shotgun (WGS) entry which is preliminary data.</text>
</comment>
<proteinExistence type="predicted"/>
<protein>
    <submittedName>
        <fullName evidence="2">Variable surface protein</fullName>
    </submittedName>
</protein>
<feature type="non-terminal residue" evidence="2">
    <location>
        <position position="199"/>
    </location>
</feature>
<accession>A0A1Y1JX34</accession>